<dbReference type="Proteomes" id="UP001604336">
    <property type="component" value="Unassembled WGS sequence"/>
</dbReference>
<organism evidence="2 3">
    <name type="scientific">Abeliophyllum distichum</name>
    <dbReference type="NCBI Taxonomy" id="126358"/>
    <lineage>
        <taxon>Eukaryota</taxon>
        <taxon>Viridiplantae</taxon>
        <taxon>Streptophyta</taxon>
        <taxon>Embryophyta</taxon>
        <taxon>Tracheophyta</taxon>
        <taxon>Spermatophyta</taxon>
        <taxon>Magnoliopsida</taxon>
        <taxon>eudicotyledons</taxon>
        <taxon>Gunneridae</taxon>
        <taxon>Pentapetalae</taxon>
        <taxon>asterids</taxon>
        <taxon>lamiids</taxon>
        <taxon>Lamiales</taxon>
        <taxon>Oleaceae</taxon>
        <taxon>Forsythieae</taxon>
        <taxon>Abeliophyllum</taxon>
    </lineage>
</organism>
<evidence type="ECO:0000313" key="2">
    <source>
        <dbReference type="EMBL" id="KAL2518599.1"/>
    </source>
</evidence>
<evidence type="ECO:0000313" key="3">
    <source>
        <dbReference type="Proteomes" id="UP001604336"/>
    </source>
</evidence>
<dbReference type="AlphaFoldDB" id="A0ABD1U0V7"/>
<gene>
    <name evidence="2" type="ORF">Adt_14846</name>
</gene>
<reference evidence="3" key="1">
    <citation type="submission" date="2024-07" db="EMBL/GenBank/DDBJ databases">
        <title>Two chromosome-level genome assemblies of Korean endemic species Abeliophyllum distichum and Forsythia ovata (Oleaceae).</title>
        <authorList>
            <person name="Jang H."/>
        </authorList>
    </citation>
    <scope>NUCLEOTIDE SEQUENCE [LARGE SCALE GENOMIC DNA]</scope>
</reference>
<dbReference type="EMBL" id="JBFOLK010000004">
    <property type="protein sequence ID" value="KAL2518599.1"/>
    <property type="molecule type" value="Genomic_DNA"/>
</dbReference>
<dbReference type="Pfam" id="PF26138">
    <property type="entry name" value="DUF8040"/>
    <property type="match status" value="1"/>
</dbReference>
<accession>A0ABD1U0V7</accession>
<dbReference type="InterPro" id="IPR058353">
    <property type="entry name" value="DUF8040"/>
</dbReference>
<feature type="domain" description="DUF8040" evidence="1">
    <location>
        <begin position="63"/>
        <end position="121"/>
    </location>
</feature>
<sequence>MNDQFVYESVRIADSDDNSSDDEDMDRLEQDIQVWLDCCRATESRVRDYLQRCHVRIRRFPNSRNGHIFMLEALQDDPQIAFQEFRMYPPLFVNFTHLLRDEFGLSSGQNVDIYEQVVVALGARIIRPKPNYNESPPGHRPCPNKHPHFQSRWTILDRMTRYPFRKQTAVVVAAITVHNFIRRAGQRDNIGSTATEDEEAAEIDLPDEIEQTAADYNAPQISNTEWDQYRDFLARQL</sequence>
<comment type="caution">
    <text evidence="2">The sequence shown here is derived from an EMBL/GenBank/DDBJ whole genome shotgun (WGS) entry which is preliminary data.</text>
</comment>
<protein>
    <submittedName>
        <fullName evidence="2">DDE Tnp4 domain-containing protein</fullName>
    </submittedName>
</protein>
<proteinExistence type="predicted"/>
<name>A0ABD1U0V7_9LAMI</name>
<evidence type="ECO:0000259" key="1">
    <source>
        <dbReference type="Pfam" id="PF26138"/>
    </source>
</evidence>
<keyword evidence="3" id="KW-1185">Reference proteome</keyword>